<accession>A0A1I3L3W6</accession>
<evidence type="ECO:0000313" key="6">
    <source>
        <dbReference type="Proteomes" id="UP000199377"/>
    </source>
</evidence>
<dbReference type="PANTHER" id="PTHR33376">
    <property type="match status" value="1"/>
</dbReference>
<feature type="chain" id="PRO_5011601041" evidence="4">
    <location>
        <begin position="24"/>
        <end position="386"/>
    </location>
</feature>
<evidence type="ECO:0000256" key="2">
    <source>
        <dbReference type="ARBA" id="ARBA00022729"/>
    </source>
</evidence>
<dbReference type="GO" id="GO:0042597">
    <property type="term" value="C:periplasmic space"/>
    <property type="evidence" value="ECO:0007669"/>
    <property type="project" value="UniProtKB-SubCell"/>
</dbReference>
<dbReference type="AlphaFoldDB" id="A0A1I3L3W6"/>
<evidence type="ECO:0000256" key="3">
    <source>
        <dbReference type="ARBA" id="ARBA00022764"/>
    </source>
</evidence>
<dbReference type="CDD" id="cd13666">
    <property type="entry name" value="PBP2_TRAP_DctP_like_1"/>
    <property type="match status" value="1"/>
</dbReference>
<dbReference type="Proteomes" id="UP000199377">
    <property type="component" value="Unassembled WGS sequence"/>
</dbReference>
<name>A0A1I3L3W6_9RHOB</name>
<reference evidence="5 6" key="1">
    <citation type="submission" date="2016-10" db="EMBL/GenBank/DDBJ databases">
        <authorList>
            <person name="de Groot N.N."/>
        </authorList>
    </citation>
    <scope>NUCLEOTIDE SEQUENCE [LARGE SCALE GENOMIC DNA]</scope>
    <source>
        <strain evidence="5 6">CGMCC 1.11030</strain>
    </source>
</reference>
<gene>
    <name evidence="5" type="ORF">SAMN05216258_109198</name>
</gene>
<dbReference type="GO" id="GO:0055085">
    <property type="term" value="P:transmembrane transport"/>
    <property type="evidence" value="ECO:0007669"/>
    <property type="project" value="InterPro"/>
</dbReference>
<organism evidence="5 6">
    <name type="scientific">Albimonas pacifica</name>
    <dbReference type="NCBI Taxonomy" id="1114924"/>
    <lineage>
        <taxon>Bacteria</taxon>
        <taxon>Pseudomonadati</taxon>
        <taxon>Pseudomonadota</taxon>
        <taxon>Alphaproteobacteria</taxon>
        <taxon>Rhodobacterales</taxon>
        <taxon>Paracoccaceae</taxon>
        <taxon>Albimonas</taxon>
    </lineage>
</organism>
<dbReference type="EMBL" id="FOQH01000009">
    <property type="protein sequence ID" value="SFI79401.1"/>
    <property type="molecule type" value="Genomic_DNA"/>
</dbReference>
<evidence type="ECO:0000256" key="4">
    <source>
        <dbReference type="SAM" id="SignalP"/>
    </source>
</evidence>
<keyword evidence="2 4" id="KW-0732">Signal</keyword>
<dbReference type="STRING" id="1114924.SAMN05216258_109198"/>
<dbReference type="NCBIfam" id="NF037995">
    <property type="entry name" value="TRAP_S1"/>
    <property type="match status" value="1"/>
</dbReference>
<keyword evidence="6" id="KW-1185">Reference proteome</keyword>
<dbReference type="RefSeq" id="WP_092862728.1">
    <property type="nucleotide sequence ID" value="NZ_FOQH01000009.1"/>
</dbReference>
<evidence type="ECO:0000256" key="1">
    <source>
        <dbReference type="ARBA" id="ARBA00004418"/>
    </source>
</evidence>
<dbReference type="OrthoDB" id="7239472at2"/>
<dbReference type="InterPro" id="IPR038404">
    <property type="entry name" value="TRAP_DctP_sf"/>
</dbReference>
<protein>
    <submittedName>
        <fullName evidence="5">TRAP-type C4-dicarboxylate transport system, substrate-binding protein</fullName>
    </submittedName>
</protein>
<proteinExistence type="predicted"/>
<evidence type="ECO:0000313" key="5">
    <source>
        <dbReference type="EMBL" id="SFI79401.1"/>
    </source>
</evidence>
<feature type="signal peptide" evidence="4">
    <location>
        <begin position="1"/>
        <end position="23"/>
    </location>
</feature>
<comment type="subcellular location">
    <subcellularLocation>
        <location evidence="1">Periplasm</location>
    </subcellularLocation>
</comment>
<dbReference type="Pfam" id="PF03480">
    <property type="entry name" value="DctP"/>
    <property type="match status" value="1"/>
</dbReference>
<dbReference type="InterPro" id="IPR018389">
    <property type="entry name" value="DctP_fam"/>
</dbReference>
<keyword evidence="3" id="KW-0574">Periplasm</keyword>
<dbReference type="Gene3D" id="3.40.190.170">
    <property type="entry name" value="Bacterial extracellular solute-binding protein, family 7"/>
    <property type="match status" value="1"/>
</dbReference>
<sequence>MFHLKPAAGAAAFAISASVSALAATPALAAENLRFAIGWPPGSSAEASTQHFADVAAEESGGDLQVKVYPLSLLNFLESTSGVRDGVADLTTVLTPYFITEFPEMNYATELASLAELEDGDPARNVMAYNGALMEYIFFDCPDCQAELEAQNHVYLTGSGSQSYFLQCTRPVSSVEDLQGLRVRAGGAFWARWATAMGATAVSMSINETFEGLSQGVVDCVAASAPELTNFGFIDVVTDMTPGVPGGSFVSGVAQMNRERWGEMSEANKVALLKASAALSAQGVYSYYEVGNANMAMAREKGVAIHEPSAELVEKTKAWIQADAEALGATYAERFGLKDAEAKLAKLRELMAKWSGLTAGVETEAQLRRIYWDNLHSKIDVATYGQ</sequence>
<dbReference type="PANTHER" id="PTHR33376:SF5">
    <property type="entry name" value="EXTRACYTOPLASMIC SOLUTE RECEPTOR PROTEIN"/>
    <property type="match status" value="1"/>
</dbReference>